<feature type="domain" description="RRM" evidence="4">
    <location>
        <begin position="124"/>
        <end position="163"/>
    </location>
</feature>
<dbReference type="Proteomes" id="UP001562425">
    <property type="component" value="Unassembled WGS sequence"/>
</dbReference>
<dbReference type="Pfam" id="PF12353">
    <property type="entry name" value="eIF3g"/>
    <property type="match status" value="1"/>
</dbReference>
<accession>A0ABD1D9S0</accession>
<evidence type="ECO:0000313" key="6">
    <source>
        <dbReference type="EMBL" id="KAL1396080.1"/>
    </source>
</evidence>
<evidence type="ECO:0000259" key="5">
    <source>
        <dbReference type="Pfam" id="PF12353"/>
    </source>
</evidence>
<dbReference type="InterPro" id="IPR012677">
    <property type="entry name" value="Nucleotide-bd_a/b_plait_sf"/>
</dbReference>
<feature type="region of interest" description="Disordered" evidence="2">
    <location>
        <begin position="96"/>
        <end position="119"/>
    </location>
</feature>
<proteinExistence type="predicted"/>
<dbReference type="InterPro" id="IPR024675">
    <property type="entry name" value="eIF3g_N"/>
</dbReference>
<evidence type="ECO:0000256" key="1">
    <source>
        <dbReference type="ARBA" id="ARBA00022884"/>
    </source>
</evidence>
<keyword evidence="1" id="KW-0694">RNA-binding</keyword>
<feature type="domain" description="Eukaryotic translation initiation factor 3 subunit G N-terminal" evidence="5">
    <location>
        <begin position="7"/>
        <end position="89"/>
    </location>
</feature>
<evidence type="ECO:0000259" key="4">
    <source>
        <dbReference type="Pfam" id="PF00076"/>
    </source>
</evidence>
<dbReference type="GO" id="GO:0003723">
    <property type="term" value="F:RNA binding"/>
    <property type="evidence" value="ECO:0007669"/>
    <property type="project" value="UniProtKB-KW"/>
</dbReference>
<keyword evidence="3" id="KW-0472">Membrane</keyword>
<dbReference type="AlphaFoldDB" id="A0ABD1D9S0"/>
<dbReference type="EMBL" id="JBEHCU010006846">
    <property type="protein sequence ID" value="KAL1396080.1"/>
    <property type="molecule type" value="Genomic_DNA"/>
</dbReference>
<sequence>MRKWSVTYKITRLVVPKSVAKRKNWASLATRPGPNPQTMFVSEDIYMQFVSNKEEEQKSHNALDSLKNIAKCRICECELWSVQCPYKGTSYEAGKAVPAPTAQPESQKAALGANPRGRDDTTAIRISNLSETMTEADLEELVKKIGPHSKMFLARDKNTTGLCKGLRSNDFAIVFPIVTALYSKIHPEYVSYIFLLASISLAFLNLIGYVLCEISIIKANAAAGNEPVESANGRCPSIPPCSQMADSAYSTLKLMKGKVIVVVKIIESVFFNPELLITVLGVIGG</sequence>
<dbReference type="InterPro" id="IPR000504">
    <property type="entry name" value="RRM_dom"/>
</dbReference>
<dbReference type="InterPro" id="IPR035979">
    <property type="entry name" value="RBD_domain_sf"/>
</dbReference>
<reference evidence="6 7" key="1">
    <citation type="submission" date="2024-05" db="EMBL/GenBank/DDBJ databases">
        <title>Culex pipiens pipiens assembly and annotation.</title>
        <authorList>
            <person name="Alout H."/>
            <person name="Durand T."/>
        </authorList>
    </citation>
    <scope>NUCLEOTIDE SEQUENCE [LARGE SCALE GENOMIC DNA]</scope>
    <source>
        <strain evidence="6">HA-2024</strain>
        <tissue evidence="6">Whole body</tissue>
    </source>
</reference>
<gene>
    <name evidence="6" type="ORF">pipiens_010779</name>
</gene>
<name>A0ABD1D9S0_CULPP</name>
<keyword evidence="7" id="KW-1185">Reference proteome</keyword>
<feature type="transmembrane region" description="Helical" evidence="3">
    <location>
        <begin position="189"/>
        <end position="211"/>
    </location>
</feature>
<keyword evidence="3" id="KW-0812">Transmembrane</keyword>
<dbReference type="Pfam" id="PF00076">
    <property type="entry name" value="RRM_1"/>
    <property type="match status" value="1"/>
</dbReference>
<keyword evidence="3" id="KW-1133">Transmembrane helix</keyword>
<protein>
    <submittedName>
        <fullName evidence="6">Uncharacterized protein</fullName>
    </submittedName>
</protein>
<evidence type="ECO:0000256" key="3">
    <source>
        <dbReference type="SAM" id="Phobius"/>
    </source>
</evidence>
<dbReference type="Gene3D" id="3.30.70.330">
    <property type="match status" value="1"/>
</dbReference>
<organism evidence="6 7">
    <name type="scientific">Culex pipiens pipiens</name>
    <name type="common">Northern house mosquito</name>
    <dbReference type="NCBI Taxonomy" id="38569"/>
    <lineage>
        <taxon>Eukaryota</taxon>
        <taxon>Metazoa</taxon>
        <taxon>Ecdysozoa</taxon>
        <taxon>Arthropoda</taxon>
        <taxon>Hexapoda</taxon>
        <taxon>Insecta</taxon>
        <taxon>Pterygota</taxon>
        <taxon>Neoptera</taxon>
        <taxon>Endopterygota</taxon>
        <taxon>Diptera</taxon>
        <taxon>Nematocera</taxon>
        <taxon>Culicoidea</taxon>
        <taxon>Culicidae</taxon>
        <taxon>Culicinae</taxon>
        <taxon>Culicini</taxon>
        <taxon>Culex</taxon>
        <taxon>Culex</taxon>
    </lineage>
</organism>
<comment type="caution">
    <text evidence="6">The sequence shown here is derived from an EMBL/GenBank/DDBJ whole genome shotgun (WGS) entry which is preliminary data.</text>
</comment>
<dbReference type="SUPFAM" id="SSF54928">
    <property type="entry name" value="RNA-binding domain, RBD"/>
    <property type="match status" value="1"/>
</dbReference>
<evidence type="ECO:0000256" key="2">
    <source>
        <dbReference type="SAM" id="MobiDB-lite"/>
    </source>
</evidence>
<evidence type="ECO:0000313" key="7">
    <source>
        <dbReference type="Proteomes" id="UP001562425"/>
    </source>
</evidence>